<accession>A0A2S9DLZ7</accession>
<name>A0A2S9DLZ7_PSECE</name>
<comment type="caution">
    <text evidence="2">The sequence shown here is derived from an EMBL/GenBank/DDBJ whole genome shotgun (WGS) entry which is preliminary data.</text>
</comment>
<dbReference type="Proteomes" id="UP000239458">
    <property type="component" value="Unassembled WGS sequence"/>
</dbReference>
<proteinExistence type="predicted"/>
<evidence type="ECO:0000313" key="3">
    <source>
        <dbReference type="Proteomes" id="UP000239458"/>
    </source>
</evidence>
<dbReference type="AlphaFoldDB" id="A0A2S9DLZ7"/>
<dbReference type="EMBL" id="PCQE01000031">
    <property type="protein sequence ID" value="PRC00719.1"/>
    <property type="molecule type" value="Genomic_DNA"/>
</dbReference>
<feature type="region of interest" description="Disordered" evidence="1">
    <location>
        <begin position="16"/>
        <end position="36"/>
    </location>
</feature>
<organism evidence="2 3">
    <name type="scientific">Pseudomonas cedrina</name>
    <dbReference type="NCBI Taxonomy" id="651740"/>
    <lineage>
        <taxon>Bacteria</taxon>
        <taxon>Pseudomonadati</taxon>
        <taxon>Pseudomonadota</taxon>
        <taxon>Gammaproteobacteria</taxon>
        <taxon>Pseudomonadales</taxon>
        <taxon>Pseudomonadaceae</taxon>
        <taxon>Pseudomonas</taxon>
    </lineage>
</organism>
<evidence type="ECO:0000313" key="2">
    <source>
        <dbReference type="EMBL" id="PRC00719.1"/>
    </source>
</evidence>
<sequence>MAAGFSVGAGLARDAGTSVYQPHHGDAIAGKPAPTPAQFLQKVRPLQLLWLTAPYRSGRTRHRH</sequence>
<protein>
    <submittedName>
        <fullName evidence="2">Uncharacterized protein</fullName>
    </submittedName>
</protein>
<reference evidence="2 3" key="1">
    <citation type="submission" date="2017-09" db="EMBL/GenBank/DDBJ databases">
        <title>Genomic, metabolic, and phenotypic characteristics of bacterial isolates from the natural microbiome of the model nematode Caenorhabditis elegans.</title>
        <authorList>
            <person name="Zimmermann J."/>
            <person name="Obeng N."/>
            <person name="Yang W."/>
            <person name="Obeng O."/>
            <person name="Kissoyan K."/>
            <person name="Pees B."/>
            <person name="Dirksen P."/>
            <person name="Hoppner M."/>
            <person name="Franke A."/>
            <person name="Rosenstiel P."/>
            <person name="Leippe M."/>
            <person name="Dierking K."/>
            <person name="Kaleta C."/>
            <person name="Schulenburg H."/>
        </authorList>
    </citation>
    <scope>NUCLEOTIDE SEQUENCE [LARGE SCALE GENOMIC DNA]</scope>
    <source>
        <strain evidence="2 3">MYb184</strain>
    </source>
</reference>
<gene>
    <name evidence="2" type="ORF">CQ006_18045</name>
</gene>
<evidence type="ECO:0000256" key="1">
    <source>
        <dbReference type="SAM" id="MobiDB-lite"/>
    </source>
</evidence>